<evidence type="ECO:0000313" key="1">
    <source>
        <dbReference type="EMBL" id="KAF6469801.1"/>
    </source>
</evidence>
<dbReference type="EMBL" id="JACASF010000007">
    <property type="protein sequence ID" value="KAF6469801.1"/>
    <property type="molecule type" value="Genomic_DNA"/>
</dbReference>
<sequence>MPNNSFLPYVSLVPAELPPPCWSLEGVGPSKSLHRPFKRNCLGLQKPQPPSALIPTGFYSQKLWGLLFLAVVPWAVGSGVEWEPLIPQGGPSQPSYLPDYLPHMCVGPACPCLRPFYQSPCGFFFDFLVVGLHSAQFQVVLNDSCSVV</sequence>
<comment type="caution">
    <text evidence="1">The sequence shown here is derived from an EMBL/GenBank/DDBJ whole genome shotgun (WGS) entry which is preliminary data.</text>
</comment>
<gene>
    <name evidence="1" type="ORF">HJG59_011159</name>
</gene>
<name>A0A7J8HCN3_MOLMO</name>
<organism evidence="1 2">
    <name type="scientific">Molossus molossus</name>
    <name type="common">Pallas' mastiff bat</name>
    <name type="synonym">Vespertilio molossus</name>
    <dbReference type="NCBI Taxonomy" id="27622"/>
    <lineage>
        <taxon>Eukaryota</taxon>
        <taxon>Metazoa</taxon>
        <taxon>Chordata</taxon>
        <taxon>Craniata</taxon>
        <taxon>Vertebrata</taxon>
        <taxon>Euteleostomi</taxon>
        <taxon>Mammalia</taxon>
        <taxon>Eutheria</taxon>
        <taxon>Laurasiatheria</taxon>
        <taxon>Chiroptera</taxon>
        <taxon>Yangochiroptera</taxon>
        <taxon>Molossidae</taxon>
        <taxon>Molossus</taxon>
    </lineage>
</organism>
<keyword evidence="2" id="KW-1185">Reference proteome</keyword>
<accession>A0A7J8HCN3</accession>
<dbReference type="AlphaFoldDB" id="A0A7J8HCN3"/>
<dbReference type="InParanoid" id="A0A7J8HCN3"/>
<reference evidence="1 2" key="1">
    <citation type="journal article" date="2020" name="Nature">
        <title>Six reference-quality genomes reveal evolution of bat adaptations.</title>
        <authorList>
            <person name="Jebb D."/>
            <person name="Huang Z."/>
            <person name="Pippel M."/>
            <person name="Hughes G.M."/>
            <person name="Lavrichenko K."/>
            <person name="Devanna P."/>
            <person name="Winkler S."/>
            <person name="Jermiin L.S."/>
            <person name="Skirmuntt E.C."/>
            <person name="Katzourakis A."/>
            <person name="Burkitt-Gray L."/>
            <person name="Ray D.A."/>
            <person name="Sullivan K.A.M."/>
            <person name="Roscito J.G."/>
            <person name="Kirilenko B.M."/>
            <person name="Davalos L.M."/>
            <person name="Corthals A.P."/>
            <person name="Power M.L."/>
            <person name="Jones G."/>
            <person name="Ransome R.D."/>
            <person name="Dechmann D.K.N."/>
            <person name="Locatelli A.G."/>
            <person name="Puechmaille S.J."/>
            <person name="Fedrigo O."/>
            <person name="Jarvis E.D."/>
            <person name="Hiller M."/>
            <person name="Vernes S.C."/>
            <person name="Myers E.W."/>
            <person name="Teeling E.C."/>
        </authorList>
    </citation>
    <scope>NUCLEOTIDE SEQUENCE [LARGE SCALE GENOMIC DNA]</scope>
    <source>
        <strain evidence="1">MMolMol1</strain>
        <tissue evidence="1">Muscle</tissue>
    </source>
</reference>
<proteinExistence type="predicted"/>
<evidence type="ECO:0000313" key="2">
    <source>
        <dbReference type="Proteomes" id="UP000550707"/>
    </source>
</evidence>
<protein>
    <submittedName>
        <fullName evidence="1">Uncharacterized protein</fullName>
    </submittedName>
</protein>
<dbReference type="Proteomes" id="UP000550707">
    <property type="component" value="Unassembled WGS sequence"/>
</dbReference>